<dbReference type="RefSeq" id="XP_035350648.1">
    <property type="nucleotide sequence ID" value="XM_035494755.1"/>
</dbReference>
<evidence type="ECO:0000256" key="8">
    <source>
        <dbReference type="ARBA" id="ARBA00023295"/>
    </source>
</evidence>
<feature type="chain" id="PRO_5028816239" description="mannan endo-1,4-beta-mannosidase" evidence="10">
    <location>
        <begin position="20"/>
        <end position="361"/>
    </location>
</feature>
<feature type="signal peptide" evidence="10">
    <location>
        <begin position="1"/>
        <end position="19"/>
    </location>
</feature>
<dbReference type="OrthoDB" id="428177at2759"/>
<evidence type="ECO:0000313" key="12">
    <source>
        <dbReference type="EMBL" id="QKX64475.1"/>
    </source>
</evidence>
<keyword evidence="5" id="KW-0964">Secreted</keyword>
<comment type="similarity">
    <text evidence="3 9">Belongs to the glycosyl hydrolase 5 (cellulase A) family.</text>
</comment>
<dbReference type="Gene3D" id="3.20.20.80">
    <property type="entry name" value="Glycosidases"/>
    <property type="match status" value="1"/>
</dbReference>
<dbReference type="InterPro" id="IPR017853">
    <property type="entry name" value="GH"/>
</dbReference>
<keyword evidence="13" id="KW-1185">Reference proteome</keyword>
<dbReference type="GO" id="GO:0016985">
    <property type="term" value="F:mannan endo-1,4-beta-mannosidase activity"/>
    <property type="evidence" value="ECO:0007669"/>
    <property type="project" value="UniProtKB-EC"/>
</dbReference>
<dbReference type="Pfam" id="PF00150">
    <property type="entry name" value="Cellulase"/>
    <property type="match status" value="1"/>
</dbReference>
<reference evidence="13" key="1">
    <citation type="submission" date="2020-06" db="EMBL/GenBank/DDBJ databases">
        <title>A chromosome-scale genome assembly of Talaromyces rugulosus W13939.</title>
        <authorList>
            <person name="Wang B."/>
            <person name="Guo L."/>
            <person name="Ye K."/>
            <person name="Wang L."/>
        </authorList>
    </citation>
    <scope>NUCLEOTIDE SEQUENCE [LARGE SCALE GENOMIC DNA]</scope>
    <source>
        <strain evidence="13">W13939</strain>
    </source>
</reference>
<accession>A0A7H8RFZ5</accession>
<evidence type="ECO:0000256" key="3">
    <source>
        <dbReference type="ARBA" id="ARBA00005641"/>
    </source>
</evidence>
<evidence type="ECO:0000256" key="7">
    <source>
        <dbReference type="ARBA" id="ARBA00022801"/>
    </source>
</evidence>
<evidence type="ECO:0000256" key="1">
    <source>
        <dbReference type="ARBA" id="ARBA00001678"/>
    </source>
</evidence>
<dbReference type="AlphaFoldDB" id="A0A7H8RFZ5"/>
<evidence type="ECO:0000256" key="6">
    <source>
        <dbReference type="ARBA" id="ARBA00022729"/>
    </source>
</evidence>
<dbReference type="InterPro" id="IPR001547">
    <property type="entry name" value="Glyco_hydro_5"/>
</dbReference>
<dbReference type="SUPFAM" id="SSF51445">
    <property type="entry name" value="(Trans)glycosidases"/>
    <property type="match status" value="1"/>
</dbReference>
<dbReference type="GO" id="GO:0005576">
    <property type="term" value="C:extracellular region"/>
    <property type="evidence" value="ECO:0007669"/>
    <property type="project" value="UniProtKB-SubCell"/>
</dbReference>
<keyword evidence="6 10" id="KW-0732">Signal</keyword>
<evidence type="ECO:0000256" key="2">
    <source>
        <dbReference type="ARBA" id="ARBA00004613"/>
    </source>
</evidence>
<gene>
    <name evidence="12" type="ORF">TRUGW13939_11649</name>
</gene>
<dbReference type="GeneID" id="55999126"/>
<proteinExistence type="inferred from homology"/>
<protein>
    <recommendedName>
        <fullName evidence="4">mannan endo-1,4-beta-mannosidase</fullName>
        <ecNumber evidence="4">3.2.1.78</ecNumber>
    </recommendedName>
</protein>
<dbReference type="GO" id="GO:0046355">
    <property type="term" value="P:mannan catabolic process"/>
    <property type="evidence" value="ECO:0007669"/>
    <property type="project" value="UniProtKB-ARBA"/>
</dbReference>
<evidence type="ECO:0000313" key="13">
    <source>
        <dbReference type="Proteomes" id="UP000509510"/>
    </source>
</evidence>
<evidence type="ECO:0000256" key="4">
    <source>
        <dbReference type="ARBA" id="ARBA00012706"/>
    </source>
</evidence>
<dbReference type="EMBL" id="CP055903">
    <property type="protein sequence ID" value="QKX64475.1"/>
    <property type="molecule type" value="Genomic_DNA"/>
</dbReference>
<sequence>MRPSLSLAAALLAAPLVNAAQSFAGSNLYYAAGLTDDQSTTLFQGLQGAGVKVLRVWLDGQSGKTKGTEIDSFPSLESDNPGNWDDTVLTRYDDLMVKANGYGIKLQISIHSYNALTADPPDIYGQWYGKGDFYTSEDAMGYFKNRIAHVLEHVNPNTNKTWAESSEYIFAFEAENEAMHDQENPDALTNWQCIMAGAIKDSLNGNTDILVTTGGGAWLDNSLLDAYFTCDSLDILAIHAYGTGDFATDKIQPYVTKAQSNNKKLIMQEWGACYWDSENNSCGKSSPLDEGTRESNIKTWADQISAAGVPWFYWQILPNEDTHSDWDYEVGIDGTAWGALESAVNGTAGYEAAFDFSSYLL</sequence>
<name>A0A7H8RFZ5_TALRU</name>
<evidence type="ECO:0000256" key="9">
    <source>
        <dbReference type="RuleBase" id="RU361153"/>
    </source>
</evidence>
<comment type="subcellular location">
    <subcellularLocation>
        <location evidence="2">Secreted</location>
    </subcellularLocation>
</comment>
<evidence type="ECO:0000256" key="10">
    <source>
        <dbReference type="SAM" id="SignalP"/>
    </source>
</evidence>
<dbReference type="PANTHER" id="PTHR31451:SF39">
    <property type="entry name" value="MANNAN ENDO-1,4-BETA-MANNOSIDASE 1"/>
    <property type="match status" value="1"/>
</dbReference>
<dbReference type="PANTHER" id="PTHR31451">
    <property type="match status" value="1"/>
</dbReference>
<dbReference type="EC" id="3.2.1.78" evidence="4"/>
<dbReference type="InterPro" id="IPR045053">
    <property type="entry name" value="MAN-like"/>
</dbReference>
<dbReference type="Proteomes" id="UP000509510">
    <property type="component" value="Chromosome VI"/>
</dbReference>
<dbReference type="KEGG" id="trg:TRUGW13939_11649"/>
<feature type="domain" description="Glycoside hydrolase family 5" evidence="11">
    <location>
        <begin position="38"/>
        <end position="318"/>
    </location>
</feature>
<organism evidence="12 13">
    <name type="scientific">Talaromyces rugulosus</name>
    <name type="common">Penicillium rugulosum</name>
    <dbReference type="NCBI Taxonomy" id="121627"/>
    <lineage>
        <taxon>Eukaryota</taxon>
        <taxon>Fungi</taxon>
        <taxon>Dikarya</taxon>
        <taxon>Ascomycota</taxon>
        <taxon>Pezizomycotina</taxon>
        <taxon>Eurotiomycetes</taxon>
        <taxon>Eurotiomycetidae</taxon>
        <taxon>Eurotiales</taxon>
        <taxon>Trichocomaceae</taxon>
        <taxon>Talaromyces</taxon>
        <taxon>Talaromyces sect. Islandici</taxon>
    </lineage>
</organism>
<evidence type="ECO:0000259" key="11">
    <source>
        <dbReference type="Pfam" id="PF00150"/>
    </source>
</evidence>
<evidence type="ECO:0000256" key="5">
    <source>
        <dbReference type="ARBA" id="ARBA00022525"/>
    </source>
</evidence>
<keyword evidence="8 9" id="KW-0326">Glycosidase</keyword>
<keyword evidence="7 9" id="KW-0378">Hydrolase</keyword>
<comment type="catalytic activity">
    <reaction evidence="1">
        <text>Random hydrolysis of (1-&gt;4)-beta-D-mannosidic linkages in mannans, galactomannans and glucomannans.</text>
        <dbReference type="EC" id="3.2.1.78"/>
    </reaction>
</comment>